<proteinExistence type="predicted"/>
<accession>A0A4W2H0A3</accession>
<dbReference type="Ensembl" id="ENSBIXT00005039632.1">
    <property type="protein sequence ID" value="ENSBIXP00005024412.1"/>
    <property type="gene ID" value="ENSBIXG00005026992.1"/>
</dbReference>
<protein>
    <submittedName>
        <fullName evidence="2">Uncharacterized protein</fullName>
    </submittedName>
</protein>
<reference evidence="2 3" key="1">
    <citation type="submission" date="2018-11" db="EMBL/GenBank/DDBJ databases">
        <title>Haplotype-resolved cattle genomes.</title>
        <authorList>
            <person name="Low W.Y."/>
            <person name="Tearle R."/>
            <person name="Bickhart D.M."/>
            <person name="Rosen B.D."/>
            <person name="Koren S."/>
            <person name="Rhie A."/>
            <person name="Hiendleder S."/>
            <person name="Phillippy A.M."/>
            <person name="Smith T.P.L."/>
            <person name="Williams J.L."/>
        </authorList>
    </citation>
    <scope>NUCLEOTIDE SEQUENCE [LARGE SCALE GENOMIC DNA]</scope>
</reference>
<evidence type="ECO:0000313" key="2">
    <source>
        <dbReference type="Ensembl" id="ENSBIXP00005024412.1"/>
    </source>
</evidence>
<organism evidence="2 3">
    <name type="scientific">Bos indicus x Bos taurus</name>
    <name type="common">Hybrid cattle</name>
    <dbReference type="NCBI Taxonomy" id="30522"/>
    <lineage>
        <taxon>Eukaryota</taxon>
        <taxon>Metazoa</taxon>
        <taxon>Chordata</taxon>
        <taxon>Craniata</taxon>
        <taxon>Vertebrata</taxon>
        <taxon>Euteleostomi</taxon>
        <taxon>Mammalia</taxon>
        <taxon>Eutheria</taxon>
        <taxon>Laurasiatheria</taxon>
        <taxon>Artiodactyla</taxon>
        <taxon>Ruminantia</taxon>
        <taxon>Pecora</taxon>
        <taxon>Bovidae</taxon>
        <taxon>Bovinae</taxon>
        <taxon>Bos</taxon>
    </lineage>
</organism>
<dbReference type="Proteomes" id="UP000429181">
    <property type="component" value="Chromosome 15"/>
</dbReference>
<feature type="region of interest" description="Disordered" evidence="1">
    <location>
        <begin position="63"/>
        <end position="87"/>
    </location>
</feature>
<name>A0A4W2H0A3_BOBOX</name>
<reference evidence="2" key="2">
    <citation type="submission" date="2025-08" db="UniProtKB">
        <authorList>
            <consortium name="Ensembl"/>
        </authorList>
    </citation>
    <scope>IDENTIFICATION</scope>
</reference>
<sequence>TVTIVTASSPWLHTNCHGCGSAHCFSSQALGHLLRDPGPNHDPQVLALPPLRYDQGLGWGRGQGGGGVSFPGIKDPGAGEGRDTCGG</sequence>
<dbReference type="AlphaFoldDB" id="A0A4W2H0A3"/>
<evidence type="ECO:0000313" key="3">
    <source>
        <dbReference type="Proteomes" id="UP000429181"/>
    </source>
</evidence>
<evidence type="ECO:0000256" key="1">
    <source>
        <dbReference type="SAM" id="MobiDB-lite"/>
    </source>
</evidence>